<evidence type="ECO:0000313" key="7">
    <source>
        <dbReference type="EMBL" id="CAF1620126.1"/>
    </source>
</evidence>
<sequence>MLDIARIRAETPGTEHVIHFNNAGASLMPASVCHIMQTYLADESKFGGYEMEDKYACDYDKVYQLLAQLINCKSKEIAITDSATTAWDRAFYALPFRKGDKILTSITEYASNYIAYLQMMKRIGVSIEVIPNDRNGQICVEALEKMIDENVKLISVSHIPTNGGLVNPVEAIGTIARKYNVWYLIDACQSIGQVPIDVQQIGCDMLSASGRKFLRGPRGTGFLFMSEKMLKFLEPFCLDLHSAEWKSQNEYEFRKDARMFEISECNIAAKLGLTYAVQNTLDLGIEHIWQRIQQLGELFRKKLSMIDCVLVQDLGQIKCGIVTFTVEIDGMDMVKLCKQLRERKINTSVAVRHHTLIDMTARNLNHMIRASIHYFNTEEEIDTFCRILQDLIHTSVFM</sequence>
<comment type="cofactor">
    <cofactor evidence="1 4">
        <name>pyridoxal 5'-phosphate</name>
        <dbReference type="ChEBI" id="CHEBI:597326"/>
    </cofactor>
</comment>
<gene>
    <name evidence="6" type="ORF">EDS130_LOCUS24780</name>
    <name evidence="7" type="ORF">XAT740_LOCUS50125</name>
</gene>
<dbReference type="PANTHER" id="PTHR43586">
    <property type="entry name" value="CYSTEINE DESULFURASE"/>
    <property type="match status" value="1"/>
</dbReference>
<evidence type="ECO:0000313" key="8">
    <source>
        <dbReference type="Proteomes" id="UP000663828"/>
    </source>
</evidence>
<keyword evidence="2" id="KW-0663">Pyridoxal phosphate</keyword>
<dbReference type="PANTHER" id="PTHR43586:SF24">
    <property type="entry name" value="BLR4730 PROTEIN"/>
    <property type="match status" value="1"/>
</dbReference>
<evidence type="ECO:0000256" key="2">
    <source>
        <dbReference type="ARBA" id="ARBA00022898"/>
    </source>
</evidence>
<dbReference type="Proteomes" id="UP000663852">
    <property type="component" value="Unassembled WGS sequence"/>
</dbReference>
<dbReference type="InterPro" id="IPR020578">
    <property type="entry name" value="Aminotrans_V_PyrdxlP_BS"/>
</dbReference>
<evidence type="ECO:0000256" key="3">
    <source>
        <dbReference type="RuleBase" id="RU004075"/>
    </source>
</evidence>
<dbReference type="SUPFAM" id="SSF53383">
    <property type="entry name" value="PLP-dependent transferases"/>
    <property type="match status" value="1"/>
</dbReference>
<protein>
    <recommendedName>
        <fullName evidence="5">Aminotransferase class V domain-containing protein</fullName>
    </recommendedName>
</protein>
<dbReference type="PROSITE" id="PS00595">
    <property type="entry name" value="AA_TRANSFER_CLASS_5"/>
    <property type="match status" value="1"/>
</dbReference>
<dbReference type="EMBL" id="CAJNOR010007599">
    <property type="protein sequence ID" value="CAF1620126.1"/>
    <property type="molecule type" value="Genomic_DNA"/>
</dbReference>
<dbReference type="InterPro" id="IPR015422">
    <property type="entry name" value="PyrdxlP-dep_Trfase_small"/>
</dbReference>
<evidence type="ECO:0000256" key="4">
    <source>
        <dbReference type="RuleBase" id="RU004504"/>
    </source>
</evidence>
<name>A0A816C8F5_ADIRI</name>
<dbReference type="InterPro" id="IPR000192">
    <property type="entry name" value="Aminotrans_V_dom"/>
</dbReference>
<feature type="domain" description="Aminotransferase class V" evidence="5">
    <location>
        <begin position="19"/>
        <end position="384"/>
    </location>
</feature>
<reference evidence="7" key="1">
    <citation type="submission" date="2021-02" db="EMBL/GenBank/DDBJ databases">
        <authorList>
            <person name="Nowell W R."/>
        </authorList>
    </citation>
    <scope>NUCLEOTIDE SEQUENCE</scope>
</reference>
<evidence type="ECO:0000313" key="6">
    <source>
        <dbReference type="EMBL" id="CAF1190568.1"/>
    </source>
</evidence>
<dbReference type="InterPro" id="IPR015424">
    <property type="entry name" value="PyrdxlP-dep_Trfase"/>
</dbReference>
<comment type="similarity">
    <text evidence="3">Belongs to the class-V pyridoxal-phosphate-dependent aminotransferase family.</text>
</comment>
<keyword evidence="8" id="KW-1185">Reference proteome</keyword>
<dbReference type="Gene3D" id="3.90.1150.10">
    <property type="entry name" value="Aspartate Aminotransferase, domain 1"/>
    <property type="match status" value="1"/>
</dbReference>
<dbReference type="InterPro" id="IPR015421">
    <property type="entry name" value="PyrdxlP-dep_Trfase_major"/>
</dbReference>
<dbReference type="OrthoDB" id="7403325at2759"/>
<dbReference type="Pfam" id="PF00266">
    <property type="entry name" value="Aminotran_5"/>
    <property type="match status" value="1"/>
</dbReference>
<accession>A0A816C8F5</accession>
<evidence type="ECO:0000259" key="5">
    <source>
        <dbReference type="Pfam" id="PF00266"/>
    </source>
</evidence>
<proteinExistence type="inferred from homology"/>
<dbReference type="Gene3D" id="3.40.640.10">
    <property type="entry name" value="Type I PLP-dependent aspartate aminotransferase-like (Major domain)"/>
    <property type="match status" value="1"/>
</dbReference>
<evidence type="ECO:0000256" key="1">
    <source>
        <dbReference type="ARBA" id="ARBA00001933"/>
    </source>
</evidence>
<comment type="caution">
    <text evidence="7">The sequence shown here is derived from an EMBL/GenBank/DDBJ whole genome shotgun (WGS) entry which is preliminary data.</text>
</comment>
<organism evidence="7 8">
    <name type="scientific">Adineta ricciae</name>
    <name type="common">Rotifer</name>
    <dbReference type="NCBI Taxonomy" id="249248"/>
    <lineage>
        <taxon>Eukaryota</taxon>
        <taxon>Metazoa</taxon>
        <taxon>Spiralia</taxon>
        <taxon>Gnathifera</taxon>
        <taxon>Rotifera</taxon>
        <taxon>Eurotatoria</taxon>
        <taxon>Bdelloidea</taxon>
        <taxon>Adinetida</taxon>
        <taxon>Adinetidae</taxon>
        <taxon>Adineta</taxon>
    </lineage>
</organism>
<dbReference type="EMBL" id="CAJNOJ010000142">
    <property type="protein sequence ID" value="CAF1190568.1"/>
    <property type="molecule type" value="Genomic_DNA"/>
</dbReference>
<dbReference type="AlphaFoldDB" id="A0A816C8F5"/>
<dbReference type="Proteomes" id="UP000663828">
    <property type="component" value="Unassembled WGS sequence"/>
</dbReference>